<keyword evidence="1" id="KW-0812">Transmembrane</keyword>
<accession>A0A378T548</accession>
<keyword evidence="1" id="KW-0472">Membrane</keyword>
<dbReference type="EMBL" id="UGQU01000001">
    <property type="protein sequence ID" value="STZ55909.1"/>
    <property type="molecule type" value="Genomic_DNA"/>
</dbReference>
<gene>
    <name evidence="2" type="ORF">NCTC10359_00509</name>
</gene>
<name>A0A378T548_MORLA</name>
<protein>
    <submittedName>
        <fullName evidence="2">Uncharacterized protein</fullName>
    </submittedName>
</protein>
<evidence type="ECO:0000256" key="1">
    <source>
        <dbReference type="SAM" id="Phobius"/>
    </source>
</evidence>
<dbReference type="RefSeq" id="WP_115005199.1">
    <property type="nucleotide sequence ID" value="NZ_UGQU01000001.1"/>
</dbReference>
<sequence>MSLTQSIFRNLPKNAQVGIIAIVAILWVGIWVVNTHQENSMQKQVNRALLSNQSIDVSGLLPNAKMICVVPKDTYIYNDTTGIYEYLSVHRLQSLNKIINGKSQIIYDDWHLVGVDNGKYDIYRMGDRVEPNFYGARCHKKSANQPLLLTPDKTSHGKKFDF</sequence>
<dbReference type="AlphaFoldDB" id="A0A378T548"/>
<organism evidence="2 3">
    <name type="scientific">Moraxella lacunata</name>
    <dbReference type="NCBI Taxonomy" id="477"/>
    <lineage>
        <taxon>Bacteria</taxon>
        <taxon>Pseudomonadati</taxon>
        <taxon>Pseudomonadota</taxon>
        <taxon>Gammaproteobacteria</taxon>
        <taxon>Moraxellales</taxon>
        <taxon>Moraxellaceae</taxon>
        <taxon>Moraxella</taxon>
    </lineage>
</organism>
<reference evidence="2 3" key="1">
    <citation type="submission" date="2018-06" db="EMBL/GenBank/DDBJ databases">
        <authorList>
            <consortium name="Pathogen Informatics"/>
            <person name="Doyle S."/>
        </authorList>
    </citation>
    <scope>NUCLEOTIDE SEQUENCE [LARGE SCALE GENOMIC DNA]</scope>
    <source>
        <strain evidence="2 3">NCTC10359</strain>
    </source>
</reference>
<evidence type="ECO:0000313" key="2">
    <source>
        <dbReference type="EMBL" id="STZ55909.1"/>
    </source>
</evidence>
<dbReference type="Proteomes" id="UP000254437">
    <property type="component" value="Unassembled WGS sequence"/>
</dbReference>
<feature type="transmembrane region" description="Helical" evidence="1">
    <location>
        <begin position="15"/>
        <end position="33"/>
    </location>
</feature>
<keyword evidence="1" id="KW-1133">Transmembrane helix</keyword>
<proteinExistence type="predicted"/>
<evidence type="ECO:0000313" key="3">
    <source>
        <dbReference type="Proteomes" id="UP000254437"/>
    </source>
</evidence>